<dbReference type="EMBL" id="JACIGM010000008">
    <property type="protein sequence ID" value="MBB4276319.1"/>
    <property type="molecule type" value="Genomic_DNA"/>
</dbReference>
<name>A0A7W6WG31_9HYPH</name>
<protein>
    <submittedName>
        <fullName evidence="2">Uncharacterized protein</fullName>
    </submittedName>
</protein>
<dbReference type="AlphaFoldDB" id="A0A7W6WG31"/>
<evidence type="ECO:0000313" key="3">
    <source>
        <dbReference type="Proteomes" id="UP000533641"/>
    </source>
</evidence>
<proteinExistence type="predicted"/>
<organism evidence="2 3">
    <name type="scientific">Rhizobium mongolense</name>
    <dbReference type="NCBI Taxonomy" id="57676"/>
    <lineage>
        <taxon>Bacteria</taxon>
        <taxon>Pseudomonadati</taxon>
        <taxon>Pseudomonadota</taxon>
        <taxon>Alphaproteobacteria</taxon>
        <taxon>Hyphomicrobiales</taxon>
        <taxon>Rhizobiaceae</taxon>
        <taxon>Rhizobium/Agrobacterium group</taxon>
        <taxon>Rhizobium</taxon>
    </lineage>
</organism>
<sequence length="72" mass="7446">MKKAGPKSPKDEATADRPPTAMMAGDQIISSLKSVDKAESDLGSSFVSMPRLRAMSGSSSRVQDIGVGAGSY</sequence>
<comment type="caution">
    <text evidence="2">The sequence shown here is derived from an EMBL/GenBank/DDBJ whole genome shotgun (WGS) entry which is preliminary data.</text>
</comment>
<gene>
    <name evidence="2" type="ORF">GGE12_004116</name>
</gene>
<dbReference type="Proteomes" id="UP000533641">
    <property type="component" value="Unassembled WGS sequence"/>
</dbReference>
<reference evidence="2 3" key="1">
    <citation type="submission" date="2020-08" db="EMBL/GenBank/DDBJ databases">
        <title>Genomic Encyclopedia of Type Strains, Phase IV (KMG-V): Genome sequencing to study the core and pangenomes of soil and plant-associated prokaryotes.</title>
        <authorList>
            <person name="Whitman W."/>
        </authorList>
    </citation>
    <scope>NUCLEOTIDE SEQUENCE [LARGE SCALE GENOMIC DNA]</scope>
    <source>
        <strain evidence="2 3">SEMIA 402</strain>
    </source>
</reference>
<feature type="region of interest" description="Disordered" evidence="1">
    <location>
        <begin position="1"/>
        <end position="22"/>
    </location>
</feature>
<accession>A0A7W6WG31</accession>
<evidence type="ECO:0000313" key="2">
    <source>
        <dbReference type="EMBL" id="MBB4276319.1"/>
    </source>
</evidence>
<evidence type="ECO:0000256" key="1">
    <source>
        <dbReference type="SAM" id="MobiDB-lite"/>
    </source>
</evidence>